<feature type="domain" description="Glycosyl transferase family 1" evidence="1">
    <location>
        <begin position="214"/>
        <end position="396"/>
    </location>
</feature>
<sequence>MNKPTSLAVFSLHACPLASQEGKETGGLNVYVLETAKELAKLGYRVDMFTRSQDATQPHVVNVSPNVRVIHLVVGPEKPIPKKEHLALIDTFVEVFFNFAKKENLSYDLLHGHYYFSGLAGLKVKRRLKIPLAMTFHTLALMKNLVGRTTDEKEEEYRVSAERQLVQKADCLIATSVSDQAYLKYLYGAPQKKIAVATPGVDTKLFSEIPQLKAKKEIGAGAKHKIILAVGRIEALKGFDSLLFALKILLVRNPRLKNQLCLWIVGGDTSEPPALWSKELKHLETLRRQLGITASVKFVGREPQKRLPYYYSAASLVVMPSYYESFGIVALEAMACGRPVIASNVTGVSSLIGTKRGKLITSVNNPLLLADQIEYLITNGGKFTQVKEKLKKEAQKHTWTKTARKMHQVYQKAC</sequence>
<dbReference type="InterPro" id="IPR050194">
    <property type="entry name" value="Glycosyltransferase_grp1"/>
</dbReference>
<dbReference type="SUPFAM" id="SSF53756">
    <property type="entry name" value="UDP-Glycosyltransferase/glycogen phosphorylase"/>
    <property type="match status" value="1"/>
</dbReference>
<dbReference type="Pfam" id="PF00534">
    <property type="entry name" value="Glycos_transf_1"/>
    <property type="match status" value="1"/>
</dbReference>
<gene>
    <name evidence="3" type="ORF">UW61_C0025G0007</name>
</gene>
<evidence type="ECO:0000259" key="1">
    <source>
        <dbReference type="Pfam" id="PF00534"/>
    </source>
</evidence>
<organism evidence="3 4">
    <name type="scientific">Candidatus Curtissbacteria bacterium GW2011_GWC1_44_33</name>
    <dbReference type="NCBI Taxonomy" id="1618413"/>
    <lineage>
        <taxon>Bacteria</taxon>
        <taxon>Candidatus Curtissiibacteriota</taxon>
    </lineage>
</organism>
<dbReference type="Gene3D" id="3.40.50.2000">
    <property type="entry name" value="Glycogen Phosphorylase B"/>
    <property type="match status" value="2"/>
</dbReference>
<dbReference type="PANTHER" id="PTHR45947">
    <property type="entry name" value="SULFOQUINOVOSYL TRANSFERASE SQD2"/>
    <property type="match status" value="1"/>
</dbReference>
<protein>
    <submittedName>
        <fullName evidence="3">Glycosyl transferase group 1</fullName>
    </submittedName>
</protein>
<dbReference type="InterPro" id="IPR028098">
    <property type="entry name" value="Glyco_trans_4-like_N"/>
</dbReference>
<dbReference type="PANTHER" id="PTHR45947:SF3">
    <property type="entry name" value="SULFOQUINOVOSYL TRANSFERASE SQD2"/>
    <property type="match status" value="1"/>
</dbReference>
<evidence type="ECO:0000313" key="4">
    <source>
        <dbReference type="Proteomes" id="UP000033901"/>
    </source>
</evidence>
<dbReference type="Pfam" id="PF13439">
    <property type="entry name" value="Glyco_transf_4"/>
    <property type="match status" value="1"/>
</dbReference>
<evidence type="ECO:0000259" key="2">
    <source>
        <dbReference type="Pfam" id="PF13439"/>
    </source>
</evidence>
<dbReference type="InterPro" id="IPR001296">
    <property type="entry name" value="Glyco_trans_1"/>
</dbReference>
<feature type="domain" description="Glycosyltransferase subfamily 4-like N-terminal" evidence="2">
    <location>
        <begin position="26"/>
        <end position="204"/>
    </location>
</feature>
<keyword evidence="3" id="KW-0808">Transferase</keyword>
<reference evidence="3 4" key="1">
    <citation type="journal article" date="2015" name="Nature">
        <title>rRNA introns, odd ribosomes, and small enigmatic genomes across a large radiation of phyla.</title>
        <authorList>
            <person name="Brown C.T."/>
            <person name="Hug L.A."/>
            <person name="Thomas B.C."/>
            <person name="Sharon I."/>
            <person name="Castelle C.J."/>
            <person name="Singh A."/>
            <person name="Wilkins M.J."/>
            <person name="Williams K.H."/>
            <person name="Banfield J.F."/>
        </authorList>
    </citation>
    <scope>NUCLEOTIDE SEQUENCE [LARGE SCALE GENOMIC DNA]</scope>
</reference>
<dbReference type="EMBL" id="LCIZ01000025">
    <property type="protein sequence ID" value="KKT66524.1"/>
    <property type="molecule type" value="Genomic_DNA"/>
</dbReference>
<proteinExistence type="predicted"/>
<evidence type="ECO:0000313" key="3">
    <source>
        <dbReference type="EMBL" id="KKT66524.1"/>
    </source>
</evidence>
<accession>A0A0G1M3M1</accession>
<dbReference type="GO" id="GO:0016757">
    <property type="term" value="F:glycosyltransferase activity"/>
    <property type="evidence" value="ECO:0007669"/>
    <property type="project" value="InterPro"/>
</dbReference>
<comment type="caution">
    <text evidence="3">The sequence shown here is derived from an EMBL/GenBank/DDBJ whole genome shotgun (WGS) entry which is preliminary data.</text>
</comment>
<dbReference type="AlphaFoldDB" id="A0A0G1M3M1"/>
<name>A0A0G1M3M1_9BACT</name>
<dbReference type="Proteomes" id="UP000033901">
    <property type="component" value="Unassembled WGS sequence"/>
</dbReference>